<feature type="compositionally biased region" description="Low complexity" evidence="1">
    <location>
        <begin position="1245"/>
        <end position="1254"/>
    </location>
</feature>
<feature type="compositionally biased region" description="Low complexity" evidence="1">
    <location>
        <begin position="526"/>
        <end position="545"/>
    </location>
</feature>
<dbReference type="PANTHER" id="PTHR44329:SF214">
    <property type="entry name" value="PROTEIN KINASE DOMAIN-CONTAINING PROTEIN"/>
    <property type="match status" value="1"/>
</dbReference>
<feature type="region of interest" description="Disordered" evidence="1">
    <location>
        <begin position="1073"/>
        <end position="1191"/>
    </location>
</feature>
<dbReference type="Gene3D" id="3.30.200.20">
    <property type="entry name" value="Phosphorylase Kinase, domain 1"/>
    <property type="match status" value="1"/>
</dbReference>
<feature type="region of interest" description="Disordered" evidence="1">
    <location>
        <begin position="332"/>
        <end position="359"/>
    </location>
</feature>
<feature type="region of interest" description="Disordered" evidence="1">
    <location>
        <begin position="259"/>
        <end position="292"/>
    </location>
</feature>
<dbReference type="PROSITE" id="PS50011">
    <property type="entry name" value="PROTEIN_KINASE_DOM"/>
    <property type="match status" value="1"/>
</dbReference>
<organism evidence="3 4">
    <name type="scientific">Chlamydomonas incerta</name>
    <dbReference type="NCBI Taxonomy" id="51695"/>
    <lineage>
        <taxon>Eukaryota</taxon>
        <taxon>Viridiplantae</taxon>
        <taxon>Chlorophyta</taxon>
        <taxon>core chlorophytes</taxon>
        <taxon>Chlorophyceae</taxon>
        <taxon>CS clade</taxon>
        <taxon>Chlamydomonadales</taxon>
        <taxon>Chlamydomonadaceae</taxon>
        <taxon>Chlamydomonas</taxon>
    </lineage>
</organism>
<name>A0A835SBC7_CHLIN</name>
<dbReference type="PROSITE" id="PS00108">
    <property type="entry name" value="PROTEIN_KINASE_ST"/>
    <property type="match status" value="1"/>
</dbReference>
<comment type="caution">
    <text evidence="3">The sequence shown here is derived from an EMBL/GenBank/DDBJ whole genome shotgun (WGS) entry which is preliminary data.</text>
</comment>
<feature type="compositionally biased region" description="Gly residues" evidence="1">
    <location>
        <begin position="1076"/>
        <end position="1086"/>
    </location>
</feature>
<feature type="compositionally biased region" description="Polar residues" evidence="1">
    <location>
        <begin position="1281"/>
        <end position="1310"/>
    </location>
</feature>
<feature type="region of interest" description="Disordered" evidence="1">
    <location>
        <begin position="526"/>
        <end position="604"/>
    </location>
</feature>
<evidence type="ECO:0000259" key="2">
    <source>
        <dbReference type="PROSITE" id="PS50011"/>
    </source>
</evidence>
<protein>
    <recommendedName>
        <fullName evidence="2">Protein kinase domain-containing protein</fullName>
    </recommendedName>
</protein>
<dbReference type="Gene3D" id="1.10.510.10">
    <property type="entry name" value="Transferase(Phosphotransferase) domain 1"/>
    <property type="match status" value="1"/>
</dbReference>
<dbReference type="InterPro" id="IPR000719">
    <property type="entry name" value="Prot_kinase_dom"/>
</dbReference>
<feature type="compositionally biased region" description="Low complexity" evidence="1">
    <location>
        <begin position="1205"/>
        <end position="1231"/>
    </location>
</feature>
<dbReference type="PANTHER" id="PTHR44329">
    <property type="entry name" value="SERINE/THREONINE-PROTEIN KINASE TNNI3K-RELATED"/>
    <property type="match status" value="1"/>
</dbReference>
<dbReference type="GO" id="GO:0004674">
    <property type="term" value="F:protein serine/threonine kinase activity"/>
    <property type="evidence" value="ECO:0007669"/>
    <property type="project" value="TreeGrafter"/>
</dbReference>
<proteinExistence type="predicted"/>
<dbReference type="SMART" id="SM00220">
    <property type="entry name" value="S_TKc"/>
    <property type="match status" value="1"/>
</dbReference>
<feature type="compositionally biased region" description="Gly residues" evidence="1">
    <location>
        <begin position="350"/>
        <end position="359"/>
    </location>
</feature>
<evidence type="ECO:0000313" key="3">
    <source>
        <dbReference type="EMBL" id="KAG2424163.1"/>
    </source>
</evidence>
<feature type="compositionally biased region" description="Low complexity" evidence="1">
    <location>
        <begin position="259"/>
        <end position="268"/>
    </location>
</feature>
<feature type="compositionally biased region" description="Low complexity" evidence="1">
    <location>
        <begin position="408"/>
        <end position="418"/>
    </location>
</feature>
<dbReference type="GO" id="GO:0005524">
    <property type="term" value="F:ATP binding"/>
    <property type="evidence" value="ECO:0007669"/>
    <property type="project" value="InterPro"/>
</dbReference>
<dbReference type="InterPro" id="IPR008271">
    <property type="entry name" value="Ser/Thr_kinase_AS"/>
</dbReference>
<feature type="region of interest" description="Disordered" evidence="1">
    <location>
        <begin position="404"/>
        <end position="430"/>
    </location>
</feature>
<evidence type="ECO:0000313" key="4">
    <source>
        <dbReference type="Proteomes" id="UP000650467"/>
    </source>
</evidence>
<feature type="region of interest" description="Disordered" evidence="1">
    <location>
        <begin position="1205"/>
        <end position="1367"/>
    </location>
</feature>
<evidence type="ECO:0000256" key="1">
    <source>
        <dbReference type="SAM" id="MobiDB-lite"/>
    </source>
</evidence>
<reference evidence="3" key="1">
    <citation type="journal article" date="2020" name="bioRxiv">
        <title>Comparative genomics of Chlamydomonas.</title>
        <authorList>
            <person name="Craig R.J."/>
            <person name="Hasan A.R."/>
            <person name="Ness R.W."/>
            <person name="Keightley P.D."/>
        </authorList>
    </citation>
    <scope>NUCLEOTIDE SEQUENCE</scope>
    <source>
        <strain evidence="3">SAG 7.73</strain>
    </source>
</reference>
<feature type="region of interest" description="Disordered" evidence="1">
    <location>
        <begin position="1047"/>
        <end position="1066"/>
    </location>
</feature>
<dbReference type="EMBL" id="JAEHOC010000068">
    <property type="protein sequence ID" value="KAG2424163.1"/>
    <property type="molecule type" value="Genomic_DNA"/>
</dbReference>
<accession>A0A835SBC7</accession>
<dbReference type="InterPro" id="IPR051681">
    <property type="entry name" value="Ser/Thr_Kinases-Pseudokinases"/>
</dbReference>
<sequence>MQGGLLVIETTVGLGPVGLALFDNREPDASSLFGASYTTGWLCQGSSRGAGAGSAAAAAAGSCGPSASCWLPLLHEELCALMTAVELAQQAPESHVVVVSPAACEEALAGLLGAGTCGVVVSASTVPCVLAPGEQLALPVLDRTGRLAAALLLGLGDFRPVAAGADAAAAARAGAAAGGLQLTSTDVAELQRLAQFLGYGMFADPDHTAFLAKVASHLSSASVSLSLHDLVCAVLDAVPDLLAAKTGLTRPHALLAATTAPPEPATTAAGGGGSCSADSPLPLHPGATSGSPTPQLLPAALCLPSPPTTAAAQTTAAVVFVPKPGACLQLPSPASRQHGQGVDSAAGVPPNGGGGGGEGCDPLLRLMDTLTSPRLGAAAAAAAAAAGSGQESFLASPFFVTQPPHPQAGLHTAAAASTAGGGGSSSSPHPAAAAAAAAACLNSRGDGGLVEGLGGGAAHSSSDLHLLMLGSAAGGGGGGAYGGGAEAGGAWCERPQPPPRPARVKAVRLPLDRTLLQDTLRFASSSSSCKPAAASDDAGHAASPSPSAPLPPHPSRTRLHMAAAAMGGPSRGPNSAGGPASAASAPRLGTAGNTSTPAAAPPRPSLPAVVVKVVSDASSHVLCESQPPRDVRMCGNALAAALLATSGGPSATTAAAAAAAAAHMNAPGARPTASGGQQQLCLSPGTLLLCIEAAPTLAAAVPVEAGGAWAGGGGPHHCPPLSTGSTADASALPPSTALLSSAASGLGGAGGGSSLLPGGASSAASTWGPGFGYSCSGLSGCLRPGAPAPAGGGCTLLQPWQTQHHHHQHHHQAAVAPSAAARALTAAPLCPGPGQLGVYLVFEEVLPRGLLELAARELAAVMPIIFSTFRETLAASSATAAVAVAAAAATATSGFTGGATSPLLQPLQDINTAAARCYAAGAPAAAQLAADWQALHCQLTGQPPPPPFPLGLPLLLPSAILTGGSCGLPRAATATSTGMAGAPPPPPLPLLLPPANGSVLSTVSEDDLAAPAAAAARAAAAAADSDVDTAELLDAVQSAAAPSLRLASVASPQGPDASRSSDPLSHRLSLSRAILGSGGGGAGGAGPNSATQGLHPASPGSRSASGTPAGAADGRAASAGGVVRRGSSWWAAPPPPPQPLPQRHRASDMNSAQPVAAASSVFPGDAGGEDLAIPPVAREGPPGGAWGLAGGSGAAAAAARAGSSRLPAASSPGGAAGAASSPGLARRGSGLMEALQRRLRGGSGASSSGGQQQRVVPTSPGAPPAAGPHSQAHSHHSQAQLLVSRTSLAPDTSVRSQQSEAQGSSRNLQPNGRMAVAVAAAGSGGGSPIAHPGTGAGAGGSGAPRRSKTSQGLNSGGRGTAAPQSPLILASPGSAAAAFGRSSHGTALRRRATLSAMLPSLQHTHLAAAAAAAQHQHQHQQRALLASSPALFLEQPAEVEAAVAPPPTEALVAAMRRRLSVALTSHEEGQHAKAAVSQDIAAVELLEMLGHGGQGVVFRGTLHGLEVAVKVLEQKAPQGAKVPPGNKDNQQAGAEGAAKRQAGKEEGSELEEGAASKEEEELARTAKRSAMELAVSSVVAHPNIVQVYATFADVAVVRHRDAASEAVLRLCAADDLRAVGIAPDPINQVLCLEYCDAGSLASKVRGGAFRQPCASSAEQGAMWPALVPLYTSLLEVALALRHMHSKRLVHCDVKAANVLLKSSGRDPRGWSCKLSDFGCVRMLNEHGPDGQMGFRSAHPHGTVPYMPPECFLGARMLLGTSVDVYAFGVLMWELLHGRTPFKGMEKKATWDGIHNPPQDIAFQVVHAGLRPAFQPLAPAPYRHLAERCMAAHPRARPTALALVAELQQLLAEAVEAEGGGGRGASSALAMLSGV</sequence>
<feature type="domain" description="Protein kinase" evidence="2">
    <location>
        <begin position="1483"/>
        <end position="1850"/>
    </location>
</feature>
<keyword evidence="4" id="KW-1185">Reference proteome</keyword>
<feature type="compositionally biased region" description="Low complexity" evidence="1">
    <location>
        <begin position="567"/>
        <end position="586"/>
    </location>
</feature>
<dbReference type="OrthoDB" id="10601862at2759"/>
<dbReference type="FunFam" id="1.10.510.10:FF:002939">
    <property type="match status" value="1"/>
</dbReference>
<dbReference type="Proteomes" id="UP000650467">
    <property type="component" value="Unassembled WGS sequence"/>
</dbReference>
<dbReference type="InterPro" id="IPR011009">
    <property type="entry name" value="Kinase-like_dom_sf"/>
</dbReference>
<feature type="compositionally biased region" description="Gly residues" evidence="1">
    <location>
        <begin position="1181"/>
        <end position="1191"/>
    </location>
</feature>
<gene>
    <name evidence="3" type="ORF">HXX76_014696</name>
</gene>
<feature type="region of interest" description="Disordered" evidence="1">
    <location>
        <begin position="1516"/>
        <end position="1563"/>
    </location>
</feature>
<feature type="compositionally biased region" description="Low complexity" evidence="1">
    <location>
        <begin position="1109"/>
        <end position="1128"/>
    </location>
</feature>
<dbReference type="Pfam" id="PF00069">
    <property type="entry name" value="Pkinase"/>
    <property type="match status" value="1"/>
</dbReference>
<dbReference type="SUPFAM" id="SSF56112">
    <property type="entry name" value="Protein kinase-like (PK-like)"/>
    <property type="match status" value="1"/>
</dbReference>